<protein>
    <recommendedName>
        <fullName evidence="4">LSM domain-containing protein</fullName>
    </recommendedName>
</protein>
<keyword evidence="1" id="KW-0812">Transmembrane</keyword>
<keyword evidence="1" id="KW-1133">Transmembrane helix</keyword>
<evidence type="ECO:0000313" key="3">
    <source>
        <dbReference type="Proteomes" id="UP001299068"/>
    </source>
</evidence>
<evidence type="ECO:0000313" key="2">
    <source>
        <dbReference type="EMBL" id="MBY0754167.1"/>
    </source>
</evidence>
<evidence type="ECO:0000256" key="1">
    <source>
        <dbReference type="SAM" id="Phobius"/>
    </source>
</evidence>
<name>A0ABS7KU33_CLOSR</name>
<sequence length="114" mass="13370">MSLEETNYHRDTQSLYTDCKRCLNYHVMITLKDGSKLDGIVVEVQPDRVMVLVGEDVMEQDHGSESELQRQPIGFGRPMRRFRSFRPRFFPFGALATVALLQYPFIMPPYPYFF</sequence>
<comment type="caution">
    <text evidence="2">The sequence shown here is derived from an EMBL/GenBank/DDBJ whole genome shotgun (WGS) entry which is preliminary data.</text>
</comment>
<proteinExistence type="predicted"/>
<dbReference type="Proteomes" id="UP001299068">
    <property type="component" value="Unassembled WGS sequence"/>
</dbReference>
<organism evidence="2 3">
    <name type="scientific">Clostridium sardiniense</name>
    <name type="common">Clostridium absonum</name>
    <dbReference type="NCBI Taxonomy" id="29369"/>
    <lineage>
        <taxon>Bacteria</taxon>
        <taxon>Bacillati</taxon>
        <taxon>Bacillota</taxon>
        <taxon>Clostridia</taxon>
        <taxon>Eubacteriales</taxon>
        <taxon>Clostridiaceae</taxon>
        <taxon>Clostridium</taxon>
    </lineage>
</organism>
<feature type="transmembrane region" description="Helical" evidence="1">
    <location>
        <begin position="89"/>
        <end position="106"/>
    </location>
</feature>
<accession>A0ABS7KU33</accession>
<reference evidence="2 3" key="1">
    <citation type="journal article" date="2021" name="Cell Host Microbe">
        <title>in vivo commensal control of Clostridioides difficile virulence.</title>
        <authorList>
            <person name="Girinathan B.P."/>
            <person name="Dibenedetto N."/>
            <person name="Worley J.N."/>
            <person name="Peltier J."/>
            <person name="Arrieta-Ortiz M.L."/>
            <person name="Rupa Christinal Immanuel S."/>
            <person name="Lavin R."/>
            <person name="Delaney M.L."/>
            <person name="Cummins C."/>
            <person name="Hoffmann M."/>
            <person name="Luo Y."/>
            <person name="Gonzalez-Escalona N."/>
            <person name="Allard M."/>
            <person name="Onderdonk A.B."/>
            <person name="Gerber G.K."/>
            <person name="Sonenshein A.L."/>
            <person name="Baliga N."/>
            <person name="Dupuy B."/>
            <person name="Bry L."/>
        </authorList>
    </citation>
    <scope>NUCLEOTIDE SEQUENCE [LARGE SCALE GENOMIC DNA]</scope>
    <source>
        <strain evidence="2 3">DSM 599</strain>
    </source>
</reference>
<keyword evidence="1" id="KW-0472">Membrane</keyword>
<keyword evidence="3" id="KW-1185">Reference proteome</keyword>
<evidence type="ECO:0008006" key="4">
    <source>
        <dbReference type="Google" id="ProtNLM"/>
    </source>
</evidence>
<gene>
    <name evidence="2" type="ORF">K5V21_01730</name>
</gene>
<dbReference type="EMBL" id="JAIKTU010000001">
    <property type="protein sequence ID" value="MBY0754167.1"/>
    <property type="molecule type" value="Genomic_DNA"/>
</dbReference>